<reference evidence="1" key="1">
    <citation type="submission" date="2021-01" db="EMBL/GenBank/DDBJ databases">
        <title>Phytophthora aleatoria, a newly-described species from Pinus radiata is distinct from Phytophthora cactorum isolates based on comparative genomics.</title>
        <authorList>
            <person name="Mcdougal R."/>
            <person name="Panda P."/>
            <person name="Williams N."/>
            <person name="Studholme D.J."/>
        </authorList>
    </citation>
    <scope>NUCLEOTIDE SEQUENCE</scope>
    <source>
        <strain evidence="1">NZFS 4037</strain>
    </source>
</reference>
<comment type="caution">
    <text evidence="1">The sequence shown here is derived from an EMBL/GenBank/DDBJ whole genome shotgun (WGS) entry which is preliminary data.</text>
</comment>
<evidence type="ECO:0000313" key="1">
    <source>
        <dbReference type="EMBL" id="KAG6970270.1"/>
    </source>
</evidence>
<sequence>MTQRRLSEEPHVSRSVIRDILAKGQLEHHTSTIHPLLTAENKKARLRHAIGSVVHGAGASHFSPMLNVVHVDEKCFNEDPDQKVYYILPGETVPYRERKSKRFIGKTMFLAA</sequence>
<dbReference type="AlphaFoldDB" id="A0A8J5J8S9"/>
<evidence type="ECO:0008006" key="3">
    <source>
        <dbReference type="Google" id="ProtNLM"/>
    </source>
</evidence>
<dbReference type="EMBL" id="JAENGY010000186">
    <property type="protein sequence ID" value="KAG6970270.1"/>
    <property type="molecule type" value="Genomic_DNA"/>
</dbReference>
<gene>
    <name evidence="1" type="ORF">JG688_00004922</name>
</gene>
<feature type="non-terminal residue" evidence="1">
    <location>
        <position position="112"/>
    </location>
</feature>
<name>A0A8J5J8S9_9STRA</name>
<organism evidence="1 2">
    <name type="scientific">Phytophthora aleatoria</name>
    <dbReference type="NCBI Taxonomy" id="2496075"/>
    <lineage>
        <taxon>Eukaryota</taxon>
        <taxon>Sar</taxon>
        <taxon>Stramenopiles</taxon>
        <taxon>Oomycota</taxon>
        <taxon>Peronosporomycetes</taxon>
        <taxon>Peronosporales</taxon>
        <taxon>Peronosporaceae</taxon>
        <taxon>Phytophthora</taxon>
    </lineage>
</organism>
<evidence type="ECO:0000313" key="2">
    <source>
        <dbReference type="Proteomes" id="UP000709295"/>
    </source>
</evidence>
<dbReference type="PANTHER" id="PTHR47169">
    <property type="entry name" value="OS01G0541250 PROTEIN"/>
    <property type="match status" value="1"/>
</dbReference>
<proteinExistence type="predicted"/>
<keyword evidence="2" id="KW-1185">Reference proteome</keyword>
<dbReference type="PANTHER" id="PTHR47169:SF2">
    <property type="entry name" value="OS01G0541250 PROTEIN"/>
    <property type="match status" value="1"/>
</dbReference>
<protein>
    <recommendedName>
        <fullName evidence="3">Transposase Tc1-like domain-containing protein</fullName>
    </recommendedName>
</protein>
<accession>A0A8J5J8S9</accession>
<dbReference type="Proteomes" id="UP000709295">
    <property type="component" value="Unassembled WGS sequence"/>
</dbReference>